<organism evidence="1 2">
    <name type="scientific">Senna tora</name>
    <dbReference type="NCBI Taxonomy" id="362788"/>
    <lineage>
        <taxon>Eukaryota</taxon>
        <taxon>Viridiplantae</taxon>
        <taxon>Streptophyta</taxon>
        <taxon>Embryophyta</taxon>
        <taxon>Tracheophyta</taxon>
        <taxon>Spermatophyta</taxon>
        <taxon>Magnoliopsida</taxon>
        <taxon>eudicotyledons</taxon>
        <taxon>Gunneridae</taxon>
        <taxon>Pentapetalae</taxon>
        <taxon>rosids</taxon>
        <taxon>fabids</taxon>
        <taxon>Fabales</taxon>
        <taxon>Fabaceae</taxon>
        <taxon>Caesalpinioideae</taxon>
        <taxon>Cassia clade</taxon>
        <taxon>Senna</taxon>
    </lineage>
</organism>
<proteinExistence type="predicted"/>
<comment type="caution">
    <text evidence="1">The sequence shown here is derived from an EMBL/GenBank/DDBJ whole genome shotgun (WGS) entry which is preliminary data.</text>
</comment>
<evidence type="ECO:0000313" key="2">
    <source>
        <dbReference type="Proteomes" id="UP000634136"/>
    </source>
</evidence>
<evidence type="ECO:0000313" key="1">
    <source>
        <dbReference type="EMBL" id="KAF7819315.1"/>
    </source>
</evidence>
<dbReference type="Proteomes" id="UP000634136">
    <property type="component" value="Unassembled WGS sequence"/>
</dbReference>
<accession>A0A834TCK6</accession>
<reference evidence="1" key="1">
    <citation type="submission" date="2020-09" db="EMBL/GenBank/DDBJ databases">
        <title>Genome-Enabled Discovery of Anthraquinone Biosynthesis in Senna tora.</title>
        <authorList>
            <person name="Kang S.-H."/>
            <person name="Pandey R.P."/>
            <person name="Lee C.-M."/>
            <person name="Sim J.-S."/>
            <person name="Jeong J.-T."/>
            <person name="Choi B.-S."/>
            <person name="Jung M."/>
            <person name="Ginzburg D."/>
            <person name="Zhao K."/>
            <person name="Won S.Y."/>
            <person name="Oh T.-J."/>
            <person name="Yu Y."/>
            <person name="Kim N.-H."/>
            <person name="Lee O.R."/>
            <person name="Lee T.-H."/>
            <person name="Bashyal P."/>
            <person name="Kim T.-S."/>
            <person name="Lee W.-H."/>
            <person name="Kawkins C."/>
            <person name="Kim C.-K."/>
            <person name="Kim J.S."/>
            <person name="Ahn B.O."/>
            <person name="Rhee S.Y."/>
            <person name="Sohng J.K."/>
        </authorList>
    </citation>
    <scope>NUCLEOTIDE SEQUENCE</scope>
    <source>
        <tissue evidence="1">Leaf</tissue>
    </source>
</reference>
<name>A0A834TCK6_9FABA</name>
<protein>
    <submittedName>
        <fullName evidence="1">Uncharacterized protein</fullName>
    </submittedName>
</protein>
<keyword evidence="2" id="KW-1185">Reference proteome</keyword>
<dbReference type="AlphaFoldDB" id="A0A834TCK6"/>
<dbReference type="EMBL" id="JAAIUW010000008">
    <property type="protein sequence ID" value="KAF7819315.1"/>
    <property type="molecule type" value="Genomic_DNA"/>
</dbReference>
<gene>
    <name evidence="1" type="ORF">G2W53_024770</name>
</gene>
<sequence length="96" mass="10830">MLVGPRREALKQTRKEEILKPESEVAWEGVSGNPRWEGIGLESLIFVVIIKEDFFLSFYFCQLKVGSVFHSLTRNTRNGGYVLLAEVSNSEAPLNS</sequence>